<dbReference type="InterPro" id="IPR008454">
    <property type="entry name" value="Collagen-bd_Cna-like_B-typ_dom"/>
</dbReference>
<dbReference type="Gene3D" id="2.60.40.1140">
    <property type="entry name" value="Collagen-binding surface protein Cna, B-type domain"/>
    <property type="match status" value="3"/>
</dbReference>
<evidence type="ECO:0000313" key="4">
    <source>
        <dbReference type="Proteomes" id="UP000586454"/>
    </source>
</evidence>
<evidence type="ECO:0000313" key="3">
    <source>
        <dbReference type="EMBL" id="CAC9933333.1"/>
    </source>
</evidence>
<feature type="domain" description="CNA-B" evidence="2">
    <location>
        <begin position="1041"/>
        <end position="1115"/>
    </location>
</feature>
<organism evidence="3 4">
    <name type="scientific">Aedoeadaptatus nemausensis</name>
    <dbReference type="NCBI Taxonomy" id="2582829"/>
    <lineage>
        <taxon>Bacteria</taxon>
        <taxon>Bacillati</taxon>
        <taxon>Bacillota</taxon>
        <taxon>Tissierellia</taxon>
        <taxon>Tissierellales</taxon>
        <taxon>Peptoniphilaceae</taxon>
        <taxon>Aedoeadaptatus</taxon>
    </lineage>
</organism>
<dbReference type="RefSeq" id="WP_180500316.1">
    <property type="nucleotide sequence ID" value="NZ_CAIJCS010000020.1"/>
</dbReference>
<feature type="compositionally biased region" description="Acidic residues" evidence="1">
    <location>
        <begin position="72"/>
        <end position="87"/>
    </location>
</feature>
<sequence length="1665" mass="186996">MKALQVHKKNYLLLILFMSVLLAFQFPSLIRAESESTAEAEKIVSETPKESIPEKDVAQRTEEKKQARAEEESIADTEALPEDETLPEIDGVSPEEVQSEPAEEAKKTAESEQATDEEVLKEEEASNAEPAKEEAEEPEILKQGEVLEVDALAKEPMAFGAGAETSEKIVEVEDFDGLKKAIADAGSTKTTIKIMKSFTLTEALTIGKDQDITLTANNTRKEDPWVPIERPADYADQGEKTQREIIEEGRKRGEEALEKADLEKNPLPSEDSGNIIIKRAENFIKDTLFKVLGKLTLGTEDSAVYIDGNGDYARTAFDDKGSVIDVNGELEMKNAVIMNSYNKHGYTGPIRVNKGGKFTMEGGRISKNTSFEQIDQDYTRPTAAGAVYVRPGGTFTMKNGLIDNNHGGLTGGVFAGDLFGSKEDPAEVTMNGGIIANNLSATRYQMGGGLNGFPKSKITITDGIIAGNKSFTTGGGVAISSQYIGSPSNILGREKATVNTNYENFIKENKAEAFIDGGLIYKNRAMTSGGGIYVDSNDVNFGRTMILDNIAGMFGGGVYASFPPITQKLENILITENRAYGGYTGSIIGGSNGGGLWNCPTGFVHIGDGHSVYVYNNDSGSYGKDITFSEKTWYFSLNGVNIKDEFYSHISPVTKDKNIIKFLEDGPNKEKGVEIPERLSYHALYTHLKSIYSEALIKEAWKNSQTFVLGNQANNGGGVGSNANITTPKDEGEYGIEVNKKWDDRIEKHTIPRNIKADLFIVPLNKDEKYVKANYGKDNSLFKYGEITLGEDNNWHSRFDTNYFNGANKEEILKKLKIKDFSDIGLPDDAYQMDKGLPFTAEELAQKGYKYLVIEQGDRYFVEYDEEKPTEDKTEKAGVLEITREYNDKYDKDSDRKDKDLYFYLYDSEKQTLTRIGQTTIHEEKDENGIGKGFGKATIAHPLLLKKVSEYKYYGAYRKFTEYEGWDDVEGYHNKDRGYAIVLTENKDGTLTVEIPYLWLNDYYDDVGFSAQQVEETQEYVIKGNETHSFTLTNSPWGKLDVEKSWKNIKEKDQAKSMDFYLLLDGKRIVDGYDEKGKPIYRKLTLKAEDEWKGSFDKLDPKALAAGKYTLEEDSDIFAPEFINKKEKFVIRIGYADNYHEEGQPENYLTSTSGHFKGYNYKNEDGTMKGIKMNLYLDGEKVDTKEFTFTVDYMPDYDFTYYYLKDNVVFKELEVETYGQGIPVKYYDVISNEPGLYEYNFYLKKDEDGAYALYLPRLVINGVPYADLFRAEKLEANPIYDSHDKINSISPLKVKEEWQVKVDNHYGPTHNIEILKKWIDGEDQVPDEITVLVRDENGKVQEIKLTKEDNWQKTLENLKGTLRKHGYSIAEVDVPGFAGKVDIEKTGLKITGKDKDGKEITLDYMTPELKRVLAKGNYRYEVFELSEKDKEKEFNQKNINTFIKVEKQKDGRYIIRYAKGISLTEILAVNVANTYIPPETPPGPNTRIIIVKKQWALEDGSKPADKVIVELYRDGKPTGRRMELSAANNWTGEFRDLKIADKSDPTREYLYTVREVGEHNGSIELDDKKYDVIYTGDMVSGFTITNKEVPPEEPPEVPPETPEEPPETPEVPPETPPVIPPKIPKTPPKKPGSPQTGVDGVSGAFALMSSAAAGLFVLQRKKKED</sequence>
<protein>
    <recommendedName>
        <fullName evidence="2">CNA-B domain-containing protein</fullName>
    </recommendedName>
</protein>
<dbReference type="Pfam" id="PF05738">
    <property type="entry name" value="Cna_B"/>
    <property type="match status" value="3"/>
</dbReference>
<feature type="domain" description="CNA-B" evidence="2">
    <location>
        <begin position="1312"/>
        <end position="1391"/>
    </location>
</feature>
<accession>A0A6V6Y5H4</accession>
<dbReference type="Proteomes" id="UP000586454">
    <property type="component" value="Unassembled WGS sequence"/>
</dbReference>
<dbReference type="EMBL" id="CAIJCS010000020">
    <property type="protein sequence ID" value="CAC9933333.1"/>
    <property type="molecule type" value="Genomic_DNA"/>
</dbReference>
<feature type="domain" description="CNA-B" evidence="2">
    <location>
        <begin position="1490"/>
        <end position="1587"/>
    </location>
</feature>
<evidence type="ECO:0000259" key="2">
    <source>
        <dbReference type="Pfam" id="PF05738"/>
    </source>
</evidence>
<keyword evidence="4" id="KW-1185">Reference proteome</keyword>
<feature type="compositionally biased region" description="Pro residues" evidence="1">
    <location>
        <begin position="1608"/>
        <end position="1631"/>
    </location>
</feature>
<dbReference type="SUPFAM" id="SSF49478">
    <property type="entry name" value="Cna protein B-type domain"/>
    <property type="match status" value="2"/>
</dbReference>
<feature type="region of interest" description="Disordered" evidence="1">
    <location>
        <begin position="1584"/>
        <end position="1641"/>
    </location>
</feature>
<feature type="compositionally biased region" description="Basic and acidic residues" evidence="1">
    <location>
        <begin position="41"/>
        <end position="71"/>
    </location>
</feature>
<name>A0A6V6Y5H4_9FIRM</name>
<proteinExistence type="predicted"/>
<evidence type="ECO:0000256" key="1">
    <source>
        <dbReference type="SAM" id="MobiDB-lite"/>
    </source>
</evidence>
<feature type="region of interest" description="Disordered" evidence="1">
    <location>
        <begin position="41"/>
        <end position="143"/>
    </location>
</feature>
<dbReference type="CDD" id="cd00222">
    <property type="entry name" value="CollagenBindB"/>
    <property type="match status" value="1"/>
</dbReference>
<comment type="caution">
    <text evidence="3">The sequence shown here is derived from an EMBL/GenBank/DDBJ whole genome shotgun (WGS) entry which is preliminary data.</text>
</comment>
<feature type="compositionally biased region" description="Acidic residues" evidence="1">
    <location>
        <begin position="1591"/>
        <end position="1607"/>
    </location>
</feature>
<reference evidence="3 4" key="1">
    <citation type="submission" date="2020-06" db="EMBL/GenBank/DDBJ databases">
        <authorList>
            <person name="Criscuolo A."/>
        </authorList>
    </citation>
    <scope>NUCLEOTIDE SEQUENCE [LARGE SCALE GENOMIC DNA]</scope>
    <source>
        <strain evidence="3">1804121828</strain>
    </source>
</reference>
<gene>
    <name evidence="3" type="ORF">PEPNEM18_01246</name>
</gene>